<reference evidence="1 2" key="1">
    <citation type="submission" date="2010-12" db="EMBL/GenBank/DDBJ databases">
        <authorList>
            <person name="Muzny D."/>
            <person name="Qin X."/>
            <person name="Deng J."/>
            <person name="Jiang H."/>
            <person name="Liu Y."/>
            <person name="Qu J."/>
            <person name="Song X.-Z."/>
            <person name="Zhang L."/>
            <person name="Thornton R."/>
            <person name="Coyle M."/>
            <person name="Francisco L."/>
            <person name="Jackson L."/>
            <person name="Javaid M."/>
            <person name="Korchina V."/>
            <person name="Kovar C."/>
            <person name="Mata R."/>
            <person name="Mathew T."/>
            <person name="Ngo R."/>
            <person name="Nguyen L."/>
            <person name="Nguyen N."/>
            <person name="Okwuonu G."/>
            <person name="Ongeri F."/>
            <person name="Pham C."/>
            <person name="Simmons D."/>
            <person name="Wilczek-Boney K."/>
            <person name="Hale W."/>
            <person name="Jakkamsetti A."/>
            <person name="Pham P."/>
            <person name="Ruth R."/>
            <person name="San Lucas F."/>
            <person name="Warren J."/>
            <person name="Zhang J."/>
            <person name="Zhao Z."/>
            <person name="Zhou C."/>
            <person name="Zhu D."/>
            <person name="Lee S."/>
            <person name="Bess C."/>
            <person name="Blankenburg K."/>
            <person name="Forbes L."/>
            <person name="Fu Q."/>
            <person name="Gubbala S."/>
            <person name="Hirani K."/>
            <person name="Jayaseelan J.C."/>
            <person name="Lara F."/>
            <person name="Munidasa M."/>
            <person name="Palculict T."/>
            <person name="Patil S."/>
            <person name="Pu L.-L."/>
            <person name="Saada N."/>
            <person name="Tang L."/>
            <person name="Weissenberger G."/>
            <person name="Zhu Y."/>
            <person name="Hemphill L."/>
            <person name="Shang Y."/>
            <person name="Youmans B."/>
            <person name="Ayvaz T."/>
            <person name="Ross M."/>
            <person name="Santibanez J."/>
            <person name="Aqrawi P."/>
            <person name="Gross S."/>
            <person name="Joshi V."/>
            <person name="Fowler G."/>
            <person name="Nazareth L."/>
            <person name="Reid J."/>
            <person name="Worley K."/>
            <person name="Petrosino J."/>
            <person name="Highlander S."/>
            <person name="Gibbs R."/>
        </authorList>
    </citation>
    <scope>NUCLEOTIDE SEQUENCE [LARGE SCALE GENOMIC DNA]</scope>
    <source>
        <strain evidence="2">DSM 15952 / CCUG 50447 / LMG 22039 / TP 1.5</strain>
    </source>
</reference>
<accession>E6LFV3</accession>
<dbReference type="EMBL" id="AEPV01000043">
    <property type="protein sequence ID" value="EFU73926.1"/>
    <property type="molecule type" value="Genomic_DNA"/>
</dbReference>
<sequence length="67" mass="8206">MKKRQKKKQAYKNYIQAIFEGYETMLENPDVQELVFTYLKEETRLTRDEQKQIHFFDTRCNCLSNHS</sequence>
<dbReference type="HOGENOM" id="CLU_2934142_0_0_9"/>
<comment type="caution">
    <text evidence="1">The sequence shown here is derived from an EMBL/GenBank/DDBJ whole genome shotgun (WGS) entry which is preliminary data.</text>
</comment>
<dbReference type="RefSeq" id="WP_007208261.1">
    <property type="nucleotide sequence ID" value="NZ_GL622241.1"/>
</dbReference>
<evidence type="ECO:0000313" key="2">
    <source>
        <dbReference type="Proteomes" id="UP000010296"/>
    </source>
</evidence>
<evidence type="ECO:0000313" key="1">
    <source>
        <dbReference type="EMBL" id="EFU73926.1"/>
    </source>
</evidence>
<protein>
    <submittedName>
        <fullName evidence="1">Uncharacterized protein</fullName>
    </submittedName>
</protein>
<organism evidence="1 2">
    <name type="scientific">Enterococcus italicus (strain DSM 15952 / CCUG 50447 / LMG 22039 / TP 1.5)</name>
    <dbReference type="NCBI Taxonomy" id="888064"/>
    <lineage>
        <taxon>Bacteria</taxon>
        <taxon>Bacillati</taxon>
        <taxon>Bacillota</taxon>
        <taxon>Bacilli</taxon>
        <taxon>Lactobacillales</taxon>
        <taxon>Enterococcaceae</taxon>
        <taxon>Enterococcus</taxon>
    </lineage>
</organism>
<dbReference type="STRING" id="888064.HMPREF9088_1243"/>
<proteinExistence type="predicted"/>
<dbReference type="eggNOG" id="ENOG5032FNY">
    <property type="taxonomic scope" value="Bacteria"/>
</dbReference>
<name>E6LFV3_ENTI1</name>
<dbReference type="Proteomes" id="UP000010296">
    <property type="component" value="Unassembled WGS sequence"/>
</dbReference>
<gene>
    <name evidence="1" type="ORF">HMPREF9088_1243</name>
</gene>
<dbReference type="AlphaFoldDB" id="E6LFV3"/>
<keyword evidence="2" id="KW-1185">Reference proteome</keyword>